<dbReference type="Pfam" id="PF03617">
    <property type="entry name" value="IBV_3A"/>
    <property type="match status" value="1"/>
</dbReference>
<evidence type="ECO:0000256" key="6">
    <source>
        <dbReference type="ARBA" id="ARBA00023280"/>
    </source>
</evidence>
<sequence length="57" mass="6601">MVQTPASFVILLILLWFKLALSCFSECIVALQHLIQVLLQIINNNLQSRLLLWYSLD</sequence>
<evidence type="ECO:0000313" key="10">
    <source>
        <dbReference type="EMBL" id="APY23507.1"/>
    </source>
</evidence>
<reference evidence="9 11" key="1">
    <citation type="submission" date="2014-11" db="EMBL/GenBank/DDBJ databases">
        <title>Genomic characteristics of 973/ B genotype infectious bronchitis virus in China.</title>
        <authorList>
            <person name="Xu Q."/>
            <person name="Zhang T."/>
            <person name="Han Z."/>
            <person name="Gao M."/>
            <person name="Wang Q."/>
            <person name="Kong X."/>
            <person name="Liu S."/>
        </authorList>
    </citation>
    <scope>NUCLEOTIDE SEQUENCE [LARGE SCALE GENOMIC DNA]</scope>
    <source>
        <strain evidence="9">Ck/CH/LHB/130578</strain>
    </source>
</reference>
<evidence type="ECO:0000313" key="11">
    <source>
        <dbReference type="Proteomes" id="UP000133678"/>
    </source>
</evidence>
<comment type="function">
    <text evidence="7">Involved in resistance to IFN.</text>
</comment>
<dbReference type="GO" id="GO:0052170">
    <property type="term" value="P:symbiont-mediated suppression of host innate immune response"/>
    <property type="evidence" value="ECO:0007669"/>
    <property type="project" value="UniProtKB-KW"/>
</dbReference>
<keyword evidence="2" id="KW-0945">Host-virus interaction</keyword>
<keyword evidence="3" id="KW-1090">Inhibition of host innate immune response by virus</keyword>
<keyword evidence="6" id="KW-0899">Viral immunoevasion</keyword>
<evidence type="ECO:0000256" key="2">
    <source>
        <dbReference type="ARBA" id="ARBA00022581"/>
    </source>
</evidence>
<keyword evidence="5" id="KW-0922">Interferon antiviral system evasion</keyword>
<dbReference type="EMBL" id="KP118890">
    <property type="protein sequence ID" value="AJT47933.1"/>
    <property type="molecule type" value="Genomic_RNA"/>
</dbReference>
<dbReference type="InterPro" id="IPR005214">
    <property type="entry name" value="IBV_3A"/>
</dbReference>
<evidence type="ECO:0000313" key="9">
    <source>
        <dbReference type="EMBL" id="AJT47933.1"/>
    </source>
</evidence>
<evidence type="ECO:0000256" key="1">
    <source>
        <dbReference type="ARBA" id="ARBA00019813"/>
    </source>
</evidence>
<gene>
    <name evidence="9" type="primary">3a</name>
</gene>
<evidence type="ECO:0000256" key="8">
    <source>
        <dbReference type="ARBA" id="ARBA00030004"/>
    </source>
</evidence>
<proteinExistence type="predicted"/>
<dbReference type="Proteomes" id="UP000133678">
    <property type="component" value="Genome"/>
</dbReference>
<evidence type="ECO:0000256" key="5">
    <source>
        <dbReference type="ARBA" id="ARBA00023258"/>
    </source>
</evidence>
<evidence type="ECO:0000256" key="4">
    <source>
        <dbReference type="ARBA" id="ARBA00022729"/>
    </source>
</evidence>
<accession>A0A0D4CFL3</accession>
<organism evidence="9 11">
    <name type="scientific">Infectious bronchitis virus</name>
    <dbReference type="NCBI Taxonomy" id="11120"/>
    <lineage>
        <taxon>Viruses</taxon>
        <taxon>Riboviria</taxon>
        <taxon>Orthornavirae</taxon>
        <taxon>Pisuviricota</taxon>
        <taxon>Pisoniviricetes</taxon>
        <taxon>Nidovirales</taxon>
        <taxon>Cornidovirineae</taxon>
        <taxon>Coronaviridae</taxon>
        <taxon>Orthocoronavirinae</taxon>
        <taxon>Gammacoronavirus</taxon>
        <taxon>Igacovirus</taxon>
        <taxon>Gammacoronavirus galli</taxon>
        <taxon>Avian coronavirus</taxon>
    </lineage>
</organism>
<evidence type="ECO:0000256" key="7">
    <source>
        <dbReference type="ARBA" id="ARBA00025066"/>
    </source>
</evidence>
<keyword evidence="4" id="KW-0732">Signal</keyword>
<reference evidence="10" key="2">
    <citation type="submission" date="2016-05" db="EMBL/GenBank/DDBJ databases">
        <authorList>
            <person name="Lavstsen T."/>
            <person name="Jespersen J.S."/>
        </authorList>
    </citation>
    <scope>NUCLEOTIDE SEQUENCE</scope>
    <source>
        <strain evidence="10">Ck/CH/LHB/130628</strain>
    </source>
</reference>
<name>A0A0D4CFL3_9GAMC</name>
<protein>
    <recommendedName>
        <fullName evidence="1">Non-structural protein 3a</fullName>
    </recommendedName>
    <alternativeName>
        <fullName evidence="8">Accessory protein 3a</fullName>
    </alternativeName>
</protein>
<dbReference type="EMBL" id="KX252775">
    <property type="protein sequence ID" value="APY23507.1"/>
    <property type="molecule type" value="Genomic_RNA"/>
</dbReference>
<evidence type="ECO:0000256" key="3">
    <source>
        <dbReference type="ARBA" id="ARBA00022632"/>
    </source>
</evidence>